<dbReference type="Proteomes" id="UP001162501">
    <property type="component" value="Chromosome 21"/>
</dbReference>
<reference evidence="1" key="2">
    <citation type="submission" date="2025-03" db="EMBL/GenBank/DDBJ databases">
        <authorList>
            <consortium name="ELIXIR-Norway"/>
            <consortium name="Elixir Norway"/>
        </authorList>
    </citation>
    <scope>NUCLEOTIDE SEQUENCE</scope>
</reference>
<evidence type="ECO:0000313" key="1">
    <source>
        <dbReference type="EMBL" id="CAN0120813.1"/>
    </source>
</evidence>
<name>A0AC59Z0A0_RANTA</name>
<proteinExistence type="predicted"/>
<reference evidence="1" key="1">
    <citation type="submission" date="2023-05" db="EMBL/GenBank/DDBJ databases">
        <authorList>
            <consortium name="ELIXIR-Norway"/>
        </authorList>
    </citation>
    <scope>NUCLEOTIDE SEQUENCE</scope>
</reference>
<accession>A0AC59Z0A0</accession>
<sequence length="1804" mass="200695">MSRLRLWSPRLLLTWQPLWLLVQAAQPLEWAQGPVQLTSDPPGLTEPWSSHSSDLPPKLPHALTPLAEPGGFNYLTSSSPDHMLALPHEDLSETLVPYLDSDSAGELLAEPDKFAILHEDLDDKLTQHENLPEAVPFIVSPSNLKKDLVKHRPLAKVVVGTTRQLGKKNQGLEELQDDYLDSSMDDFYPEESLPTDLLGSPDETPEPPEAEISSQQEYHTSRPFPNELFESSSQQETPEEAESFSSEEEAQAQHLEHTNEVELPLLQQEALSQPAETPKEVETSSPQEALAQPLEAPKETVAGPAAHHKVQQSHLHNVTVKPLDLVLTVTPEVTKEVELSPVQQGVLSQPPEHFEEVEPLPAQQEAPSEFPEQQDKPPETLGEAELSSEEEQPAQPSELTGEDEAFPTQQETTGQAPEEVETESAATLLEQLTQHSGISNVTVKPADLELTITTEPTPVAGLSPSQHMPLAQSSAPLTNAEFSASPPEAPTLLSQLPEEVEPLPVQVPAPVPSPEAVTQITPSEQQETPAQNPQAHEIIPSPPQQEATAQRPELSNEVTVISPEHHVTTVSSLVQLQPPSATVKPVDLALTITPAFTNKVKTSPPQKETSAQSTKPVVTPEPSTPLEATLPNPEQVQVQHPTLTEVTVQPLDLELTIKPEPTKEEEPSPTMQELPPQPVEPPKEVVADSTPGQYQAQNPTLPKQVQSQLSEFTVQPLDLELTITPESTNEAVSSPAMQETPAQRPLTVTPEPATVSKHSAALPQTTAPPPEQPEGTLAHANLTEVTLQPMDVEVNVTAVNNTETEPPPTLQETPIQNATTTINVCKLCTCKDETLSCVGLSAKQKLPRVPEPGPNSYNGTFTILNFQGNYISYIDENIWKAYRWAEKLILSENSLTELHKDSFEGLLSLQYLDLSCNKIQSIERRSFEPLPFLQFINLGCNLLTELSFGTFQAWHGMQFLHKLILNRNPLTAVEDSYLFKLPALKYLDMGTTQVSLTTIESILMMTLELEKLILPIRMACCLCQFKDTIEVVCKTVKLHCDSDCLTNITFCDENTSIGNAEGSFMKVLQARKKNTSTELTIEPERASSDISAVSLSAFMNEQLDFNDESDVISALNYILPYFSEGNLEDVESTLLPFIQLLFTNAHEGDMPLGHFKNNTKNPSVKPIYNNSTYKNKLRKLYFLENLLDAEIQEKIDEVKKKEKTAMLIRANLLGPKFKRQIFPKKLERAQLQENSLAEIESPGQRLLRVDRVLKRPRGLQKRHFKDAGDESSEKKQNAQPFVENTAKERRLRRPSPRELDELDMVQRPRKLVGNSFNTEPSFIKEHKAAVSSFLKQYSRGRPSDPLPPKPQPEVKNKSKDLSYTIFVLEDADARVRNMKSSKPVSHSRKKYLFHKTRSRVAHRTPKAKISRKLRKKGSLSRMMLARRPLFSAVRSLINSPPREGFSSSGLLDPQENPFSELYSLSDPPKDNSGSVNNTPHVFGAVVSSGNITRPKETRPGIAARNNVSSAHSTVAADFMPPVQHTNETQWEYHNVGTELASKPPSVSFPVLASPGDQFESQLNQQLRSLIPNNDVRKLIAHVIRTLKMDCSETHVQLACAKLISRTGLLMKLLSEQQEIKVSKAEWDTDQWRTENYINESTEAQSEQKEPESSELTKEVPGYGYNNKLILAISVTVVVMFLIIMFCLIEIYSHRTASEEEGSRRGFFGFLLRKRSSGTSESQEGFFWRRRPLWLRDMYRPLNATRKKNMAQKLHDKESSEEDEIFNKDAGGTPEAPTEEPPATDSAAEEPEGEESEAAADTATE</sequence>
<organism evidence="1 2">
    <name type="scientific">Rangifer tarandus platyrhynchus</name>
    <name type="common">Svalbard reindeer</name>
    <dbReference type="NCBI Taxonomy" id="3082113"/>
    <lineage>
        <taxon>Eukaryota</taxon>
        <taxon>Metazoa</taxon>
        <taxon>Chordata</taxon>
        <taxon>Craniata</taxon>
        <taxon>Vertebrata</taxon>
        <taxon>Euteleostomi</taxon>
        <taxon>Mammalia</taxon>
        <taxon>Eutheria</taxon>
        <taxon>Laurasiatheria</taxon>
        <taxon>Artiodactyla</taxon>
        <taxon>Ruminantia</taxon>
        <taxon>Pecora</taxon>
        <taxon>Cervidae</taxon>
        <taxon>Odocoileinae</taxon>
        <taxon>Rangifer</taxon>
    </lineage>
</organism>
<dbReference type="EMBL" id="OX596105">
    <property type="protein sequence ID" value="CAN0120813.1"/>
    <property type="molecule type" value="Genomic_DNA"/>
</dbReference>
<protein>
    <submittedName>
        <fullName evidence="1">Uncharacterized protein</fullName>
    </submittedName>
</protein>
<gene>
    <name evidence="1" type="ORF">MRATA1EN22A_LOCUS12352</name>
</gene>
<evidence type="ECO:0000313" key="2">
    <source>
        <dbReference type="Proteomes" id="UP001162501"/>
    </source>
</evidence>